<accession>A0A507DYE4</accession>
<feature type="transmembrane region" description="Helical" evidence="6">
    <location>
        <begin position="196"/>
        <end position="218"/>
    </location>
</feature>
<sequence>MGKGGAEYTSLSGDTLYSTAKWAILVINFLTALAGAALIGVGIYALLNPLGSAMVPMTLPIIAIVAGGLVILLSLLGFFSFWMQDKNMLWIYFALLALLVFVQLVVGVVALNTRGHTIDQLADRRWSYLYEHNPRYIRNIEEQYHCCGLNYVDDRAYPKVSERLDKHRCSVNKDFGYNRACLGPVRGEWESRQTGFGIAVISLAALQLLALLPAYYLASRLPSAEDRERDLLAEFRQRLLDTEGGNRSAEQGGGYGSTFDAGGAGPLRTDRERTASPVQHTVGRPAGSYPYQGSRPGSRAG</sequence>
<evidence type="ECO:0008006" key="9">
    <source>
        <dbReference type="Google" id="ProtNLM"/>
    </source>
</evidence>
<dbReference type="EMBL" id="QEAQ01000074">
    <property type="protein sequence ID" value="TPX56461.1"/>
    <property type="molecule type" value="Genomic_DNA"/>
</dbReference>
<comment type="caution">
    <text evidence="7">The sequence shown here is derived from an EMBL/GenBank/DDBJ whole genome shotgun (WGS) entry which is preliminary data.</text>
</comment>
<organism evidence="7 8">
    <name type="scientific">Powellomyces hirtus</name>
    <dbReference type="NCBI Taxonomy" id="109895"/>
    <lineage>
        <taxon>Eukaryota</taxon>
        <taxon>Fungi</taxon>
        <taxon>Fungi incertae sedis</taxon>
        <taxon>Chytridiomycota</taxon>
        <taxon>Chytridiomycota incertae sedis</taxon>
        <taxon>Chytridiomycetes</taxon>
        <taxon>Spizellomycetales</taxon>
        <taxon>Powellomycetaceae</taxon>
        <taxon>Powellomyces</taxon>
    </lineage>
</organism>
<evidence type="ECO:0000256" key="1">
    <source>
        <dbReference type="ARBA" id="ARBA00004141"/>
    </source>
</evidence>
<keyword evidence="2 6" id="KW-0812">Transmembrane</keyword>
<dbReference type="GO" id="GO:0016020">
    <property type="term" value="C:membrane"/>
    <property type="evidence" value="ECO:0007669"/>
    <property type="project" value="UniProtKB-SubCell"/>
</dbReference>
<dbReference type="PANTHER" id="PTHR19282">
    <property type="entry name" value="TETRASPANIN"/>
    <property type="match status" value="1"/>
</dbReference>
<proteinExistence type="predicted"/>
<protein>
    <recommendedName>
        <fullName evidence="9">Tetraspanin</fullName>
    </recommendedName>
</protein>
<keyword evidence="3 6" id="KW-1133">Transmembrane helix</keyword>
<name>A0A507DYE4_9FUNG</name>
<feature type="region of interest" description="Disordered" evidence="5">
    <location>
        <begin position="243"/>
        <end position="301"/>
    </location>
</feature>
<dbReference type="PRINTS" id="PR00259">
    <property type="entry name" value="TMFOUR"/>
</dbReference>
<dbReference type="Pfam" id="PF00335">
    <property type="entry name" value="Tetraspanin"/>
    <property type="match status" value="1"/>
</dbReference>
<keyword evidence="4 6" id="KW-0472">Membrane</keyword>
<evidence type="ECO:0000313" key="7">
    <source>
        <dbReference type="EMBL" id="TPX56461.1"/>
    </source>
</evidence>
<dbReference type="AlphaFoldDB" id="A0A507DYE4"/>
<evidence type="ECO:0000256" key="2">
    <source>
        <dbReference type="ARBA" id="ARBA00022692"/>
    </source>
</evidence>
<reference evidence="7 8" key="1">
    <citation type="journal article" date="2019" name="Sci. Rep.">
        <title>Comparative genomics of chytrid fungi reveal insights into the obligate biotrophic and pathogenic lifestyle of Synchytrium endobioticum.</title>
        <authorList>
            <person name="van de Vossenberg B.T.L.H."/>
            <person name="Warris S."/>
            <person name="Nguyen H.D.T."/>
            <person name="van Gent-Pelzer M.P.E."/>
            <person name="Joly D.L."/>
            <person name="van de Geest H.C."/>
            <person name="Bonants P.J.M."/>
            <person name="Smith D.S."/>
            <person name="Levesque C.A."/>
            <person name="van der Lee T.A.J."/>
        </authorList>
    </citation>
    <scope>NUCLEOTIDE SEQUENCE [LARGE SCALE GENOMIC DNA]</scope>
    <source>
        <strain evidence="7 8">CBS 809.83</strain>
    </source>
</reference>
<feature type="transmembrane region" description="Helical" evidence="6">
    <location>
        <begin position="22"/>
        <end position="47"/>
    </location>
</feature>
<dbReference type="InterPro" id="IPR018499">
    <property type="entry name" value="Tetraspanin/Peripherin"/>
</dbReference>
<dbReference type="STRING" id="109895.A0A507DYE4"/>
<evidence type="ECO:0000256" key="3">
    <source>
        <dbReference type="ARBA" id="ARBA00022989"/>
    </source>
</evidence>
<feature type="transmembrane region" description="Helical" evidence="6">
    <location>
        <begin position="89"/>
        <end position="111"/>
    </location>
</feature>
<evidence type="ECO:0000313" key="8">
    <source>
        <dbReference type="Proteomes" id="UP000318582"/>
    </source>
</evidence>
<comment type="subcellular location">
    <subcellularLocation>
        <location evidence="1">Membrane</location>
        <topology evidence="1">Multi-pass membrane protein</topology>
    </subcellularLocation>
</comment>
<dbReference type="Proteomes" id="UP000318582">
    <property type="component" value="Unassembled WGS sequence"/>
</dbReference>
<evidence type="ECO:0000256" key="6">
    <source>
        <dbReference type="SAM" id="Phobius"/>
    </source>
</evidence>
<evidence type="ECO:0000256" key="4">
    <source>
        <dbReference type="ARBA" id="ARBA00023136"/>
    </source>
</evidence>
<gene>
    <name evidence="7" type="ORF">PhCBS80983_g04527</name>
</gene>
<feature type="transmembrane region" description="Helical" evidence="6">
    <location>
        <begin position="59"/>
        <end position="83"/>
    </location>
</feature>
<keyword evidence="8" id="KW-1185">Reference proteome</keyword>
<evidence type="ECO:0000256" key="5">
    <source>
        <dbReference type="SAM" id="MobiDB-lite"/>
    </source>
</evidence>